<evidence type="ECO:0000256" key="1">
    <source>
        <dbReference type="ARBA" id="ARBA00022603"/>
    </source>
</evidence>
<dbReference type="InterPro" id="IPR016461">
    <property type="entry name" value="COMT-like"/>
</dbReference>
<gene>
    <name evidence="7" type="ORF">EV201_0409</name>
</gene>
<feature type="active site" description="Proton acceptor" evidence="4">
    <location>
        <position position="233"/>
    </location>
</feature>
<dbReference type="GO" id="GO:0032259">
    <property type="term" value="P:methylation"/>
    <property type="evidence" value="ECO:0007669"/>
    <property type="project" value="UniProtKB-KW"/>
</dbReference>
<dbReference type="Pfam" id="PF00891">
    <property type="entry name" value="Methyltransf_2"/>
    <property type="match status" value="1"/>
</dbReference>
<dbReference type="AlphaFoldDB" id="A0A4Q7VIA4"/>
<dbReference type="Pfam" id="PF08100">
    <property type="entry name" value="Dimerisation"/>
    <property type="match status" value="1"/>
</dbReference>
<evidence type="ECO:0000313" key="7">
    <source>
        <dbReference type="EMBL" id="RZT95784.1"/>
    </source>
</evidence>
<dbReference type="InterPro" id="IPR001077">
    <property type="entry name" value="COMT_C"/>
</dbReference>
<keyword evidence="8" id="KW-1185">Reference proteome</keyword>
<dbReference type="Gene3D" id="1.10.10.10">
    <property type="entry name" value="Winged helix-like DNA-binding domain superfamily/Winged helix DNA-binding domain"/>
    <property type="match status" value="1"/>
</dbReference>
<evidence type="ECO:0000256" key="4">
    <source>
        <dbReference type="PIRSR" id="PIRSR005739-1"/>
    </source>
</evidence>
<accession>A0A4Q7VIA4</accession>
<evidence type="ECO:0000259" key="6">
    <source>
        <dbReference type="Pfam" id="PF08100"/>
    </source>
</evidence>
<dbReference type="SUPFAM" id="SSF46785">
    <property type="entry name" value="Winged helix' DNA-binding domain"/>
    <property type="match status" value="1"/>
</dbReference>
<dbReference type="CDD" id="cd02440">
    <property type="entry name" value="AdoMet_MTases"/>
    <property type="match status" value="1"/>
</dbReference>
<dbReference type="InterPro" id="IPR012967">
    <property type="entry name" value="COMT_dimerisation"/>
</dbReference>
<protein>
    <submittedName>
        <fullName evidence="7">Methyltransferase family protein</fullName>
    </submittedName>
</protein>
<name>A0A4Q7VIA4_9BACT</name>
<dbReference type="InterPro" id="IPR036388">
    <property type="entry name" value="WH-like_DNA-bd_sf"/>
</dbReference>
<dbReference type="PROSITE" id="PS51683">
    <property type="entry name" value="SAM_OMT_II"/>
    <property type="match status" value="1"/>
</dbReference>
<keyword evidence="3" id="KW-0949">S-adenosyl-L-methionine</keyword>
<dbReference type="SUPFAM" id="SSF53335">
    <property type="entry name" value="S-adenosyl-L-methionine-dependent methyltransferases"/>
    <property type="match status" value="1"/>
</dbReference>
<evidence type="ECO:0000256" key="2">
    <source>
        <dbReference type="ARBA" id="ARBA00022679"/>
    </source>
</evidence>
<feature type="domain" description="O-methyltransferase dimerisation" evidence="6">
    <location>
        <begin position="11"/>
        <end position="81"/>
    </location>
</feature>
<dbReference type="InterPro" id="IPR029063">
    <property type="entry name" value="SAM-dependent_MTases_sf"/>
</dbReference>
<dbReference type="GO" id="GO:0046983">
    <property type="term" value="F:protein dimerization activity"/>
    <property type="evidence" value="ECO:0007669"/>
    <property type="project" value="InterPro"/>
</dbReference>
<sequence length="327" mass="36622">MNPMELREVSMAFQKSRILLTAYELDLFTFIGKDCYSSEKISNALNSHKDATERLLNALVALNLLVKTDGNYRNSEESYQLLSKNSPNYLGGLMHMNHLWHTWSQLTDVVKTGKPAQSTEINQRGNEWLESFIHAMHDRGKRQAPSQVSKINLQNIESVLDVGGGSGCFCMEFIKRKPGLRTAIFDLPNVVPISKRIIEKEGFTGKIEHYSGDYTKDELPKGFDLVFLSAIIHSNSNETNQGLVKKCYNSLNANGKIIIQDWIMNDAKTKPVQGAIFSINMLVGVEGGNCYSENEVSQWMNHAGFTDISKLVLESGIVQVVGLKKDI</sequence>
<reference evidence="7 8" key="1">
    <citation type="submission" date="2019-02" db="EMBL/GenBank/DDBJ databases">
        <title>Genomic Encyclopedia of Type Strains, Phase IV (KMG-IV): sequencing the most valuable type-strain genomes for metagenomic binning, comparative biology and taxonomic classification.</title>
        <authorList>
            <person name="Goeker M."/>
        </authorList>
    </citation>
    <scope>NUCLEOTIDE SEQUENCE [LARGE SCALE GENOMIC DNA]</scope>
    <source>
        <strain evidence="7 8">DSM 28825</strain>
    </source>
</reference>
<organism evidence="7 8">
    <name type="scientific">Ancylomarina subtilis</name>
    <dbReference type="NCBI Taxonomy" id="1639035"/>
    <lineage>
        <taxon>Bacteria</taxon>
        <taxon>Pseudomonadati</taxon>
        <taxon>Bacteroidota</taxon>
        <taxon>Bacteroidia</taxon>
        <taxon>Marinilabiliales</taxon>
        <taxon>Marinifilaceae</taxon>
        <taxon>Ancylomarina</taxon>
    </lineage>
</organism>
<keyword evidence="2 7" id="KW-0808">Transferase</keyword>
<dbReference type="RefSeq" id="WP_130305715.1">
    <property type="nucleotide sequence ID" value="NZ_SHKN01000001.1"/>
</dbReference>
<feature type="domain" description="O-methyltransferase C-terminal" evidence="5">
    <location>
        <begin position="119"/>
        <end position="305"/>
    </location>
</feature>
<dbReference type="Proteomes" id="UP000293562">
    <property type="component" value="Unassembled WGS sequence"/>
</dbReference>
<evidence type="ECO:0000313" key="8">
    <source>
        <dbReference type="Proteomes" id="UP000293562"/>
    </source>
</evidence>
<dbReference type="PANTHER" id="PTHR11746">
    <property type="entry name" value="O-METHYLTRANSFERASE"/>
    <property type="match status" value="1"/>
</dbReference>
<dbReference type="PIRSF" id="PIRSF005739">
    <property type="entry name" value="O-mtase"/>
    <property type="match status" value="1"/>
</dbReference>
<dbReference type="Gene3D" id="3.40.50.150">
    <property type="entry name" value="Vaccinia Virus protein VP39"/>
    <property type="match status" value="1"/>
</dbReference>
<proteinExistence type="predicted"/>
<keyword evidence="1 7" id="KW-0489">Methyltransferase</keyword>
<evidence type="ECO:0000256" key="3">
    <source>
        <dbReference type="ARBA" id="ARBA00022691"/>
    </source>
</evidence>
<evidence type="ECO:0000259" key="5">
    <source>
        <dbReference type="Pfam" id="PF00891"/>
    </source>
</evidence>
<dbReference type="EMBL" id="SHKN01000001">
    <property type="protein sequence ID" value="RZT95784.1"/>
    <property type="molecule type" value="Genomic_DNA"/>
</dbReference>
<dbReference type="InterPro" id="IPR036390">
    <property type="entry name" value="WH_DNA-bd_sf"/>
</dbReference>
<dbReference type="OrthoDB" id="1117594at2"/>
<dbReference type="GO" id="GO:0008171">
    <property type="term" value="F:O-methyltransferase activity"/>
    <property type="evidence" value="ECO:0007669"/>
    <property type="project" value="InterPro"/>
</dbReference>
<comment type="caution">
    <text evidence="7">The sequence shown here is derived from an EMBL/GenBank/DDBJ whole genome shotgun (WGS) entry which is preliminary data.</text>
</comment>